<evidence type="ECO:0000259" key="12">
    <source>
        <dbReference type="Pfam" id="PF08544"/>
    </source>
</evidence>
<keyword evidence="6 10" id="KW-0418">Kinase</keyword>
<evidence type="ECO:0000256" key="1">
    <source>
        <dbReference type="ARBA" id="ARBA00009684"/>
    </source>
</evidence>
<evidence type="ECO:0000256" key="6">
    <source>
        <dbReference type="ARBA" id="ARBA00022777"/>
    </source>
</evidence>
<dbReference type="GO" id="GO:0016114">
    <property type="term" value="P:terpenoid biosynthetic process"/>
    <property type="evidence" value="ECO:0007669"/>
    <property type="project" value="UniProtKB-UniRule"/>
</dbReference>
<keyword evidence="8 10" id="KW-0414">Isoprene biosynthesis</keyword>
<keyword evidence="5 10" id="KW-0547">Nucleotide-binding</keyword>
<dbReference type="Gene3D" id="3.30.230.10">
    <property type="match status" value="1"/>
</dbReference>
<name>A0A084CPC2_9GAMM</name>
<feature type="active site" evidence="10">
    <location>
        <position position="13"/>
    </location>
</feature>
<evidence type="ECO:0000256" key="5">
    <source>
        <dbReference type="ARBA" id="ARBA00022741"/>
    </source>
</evidence>
<comment type="caution">
    <text evidence="13">The sequence shown here is derived from an EMBL/GenBank/DDBJ whole genome shotgun (WGS) entry which is preliminary data.</text>
</comment>
<dbReference type="eggNOG" id="COG1947">
    <property type="taxonomic scope" value="Bacteria"/>
</dbReference>
<keyword evidence="4 10" id="KW-0808">Transferase</keyword>
<comment type="pathway">
    <text evidence="10">Isoprenoid biosynthesis; isopentenyl diphosphate biosynthesis via DXP pathway; isopentenyl diphosphate from 1-deoxy-D-xylulose 5-phosphate: step 3/6.</text>
</comment>
<dbReference type="Proteomes" id="UP000053784">
    <property type="component" value="Unassembled WGS sequence"/>
</dbReference>
<dbReference type="UniPathway" id="UPA00056">
    <property type="reaction ID" value="UER00094"/>
</dbReference>
<dbReference type="GO" id="GO:0019288">
    <property type="term" value="P:isopentenyl diphosphate biosynthetic process, methylerythritol 4-phosphate pathway"/>
    <property type="evidence" value="ECO:0007669"/>
    <property type="project" value="UniProtKB-UniRule"/>
</dbReference>
<comment type="similarity">
    <text evidence="1 10">Belongs to the GHMP kinase family. IspE subfamily.</text>
</comment>
<evidence type="ECO:0000259" key="11">
    <source>
        <dbReference type="Pfam" id="PF00288"/>
    </source>
</evidence>
<evidence type="ECO:0000313" key="14">
    <source>
        <dbReference type="Proteomes" id="UP000053784"/>
    </source>
</evidence>
<feature type="domain" description="GHMP kinase C-terminal" evidence="12">
    <location>
        <begin position="206"/>
        <end position="258"/>
    </location>
</feature>
<dbReference type="GO" id="GO:0005524">
    <property type="term" value="F:ATP binding"/>
    <property type="evidence" value="ECO:0007669"/>
    <property type="project" value="UniProtKB-UniRule"/>
</dbReference>
<keyword evidence="7 10" id="KW-0067">ATP-binding</keyword>
<feature type="domain" description="GHMP kinase N-terminal" evidence="11">
    <location>
        <begin position="68"/>
        <end position="145"/>
    </location>
</feature>
<sequence length="291" mass="32302">MFFQTTCWPSPAKLNLFLNIIGRKDDGYHDLQTLFQFLDYSDQIIITANQTGKITLSPKFAKLKIKDNLIWKAAKILQKHSNHTLGADIKLNKILPIGGGLGGGSSNAATTLVALNLLWNLGLSDNQLADIGLTLGADVPVFVRGFAAFAEGVGEKLFPTSPEEKWYLVVKPNVSISTTNIFSHPNLTRNTKKQEITTLLQKKYTNDCEKIVRILHSEVDRQLLWLLQYAPFRLTGTGSCLFSEFTEEKEAKILLKRLLSSSSVSAFVAQGRNVSPLKETSAKYQSVLTDK</sequence>
<dbReference type="SUPFAM" id="SSF54211">
    <property type="entry name" value="Ribosomal protein S5 domain 2-like"/>
    <property type="match status" value="1"/>
</dbReference>
<dbReference type="HAMAP" id="MF_00061">
    <property type="entry name" value="IspE"/>
    <property type="match status" value="1"/>
</dbReference>
<dbReference type="InterPro" id="IPR013750">
    <property type="entry name" value="GHMP_kinase_C_dom"/>
</dbReference>
<dbReference type="EMBL" id="JGVK01000002">
    <property type="protein sequence ID" value="KEY91651.1"/>
    <property type="molecule type" value="Genomic_DNA"/>
</dbReference>
<dbReference type="InterPro" id="IPR036554">
    <property type="entry name" value="GHMP_kinase_C_sf"/>
</dbReference>
<comment type="catalytic activity">
    <reaction evidence="10">
        <text>4-CDP-2-C-methyl-D-erythritol + ATP = 4-CDP-2-C-methyl-D-erythritol 2-phosphate + ADP + H(+)</text>
        <dbReference type="Rhea" id="RHEA:18437"/>
        <dbReference type="ChEBI" id="CHEBI:15378"/>
        <dbReference type="ChEBI" id="CHEBI:30616"/>
        <dbReference type="ChEBI" id="CHEBI:57823"/>
        <dbReference type="ChEBI" id="CHEBI:57919"/>
        <dbReference type="ChEBI" id="CHEBI:456216"/>
        <dbReference type="EC" id="2.7.1.148"/>
    </reaction>
</comment>
<dbReference type="NCBIfam" id="TIGR00154">
    <property type="entry name" value="ispE"/>
    <property type="match status" value="1"/>
</dbReference>
<feature type="binding site" evidence="10">
    <location>
        <begin position="96"/>
        <end position="106"/>
    </location>
    <ligand>
        <name>ATP</name>
        <dbReference type="ChEBI" id="CHEBI:30616"/>
    </ligand>
</feature>
<evidence type="ECO:0000256" key="7">
    <source>
        <dbReference type="ARBA" id="ARBA00022840"/>
    </source>
</evidence>
<dbReference type="Pfam" id="PF00288">
    <property type="entry name" value="GHMP_kinases_N"/>
    <property type="match status" value="1"/>
</dbReference>
<feature type="active site" evidence="10">
    <location>
        <position position="138"/>
    </location>
</feature>
<dbReference type="Gene3D" id="3.30.70.890">
    <property type="entry name" value="GHMP kinase, C-terminal domain"/>
    <property type="match status" value="1"/>
</dbReference>
<dbReference type="InterPro" id="IPR014721">
    <property type="entry name" value="Ribsml_uS5_D2-typ_fold_subgr"/>
</dbReference>
<proteinExistence type="inferred from homology"/>
<dbReference type="PANTHER" id="PTHR43527:SF2">
    <property type="entry name" value="4-DIPHOSPHOCYTIDYL-2-C-METHYL-D-ERYTHRITOL KINASE, CHLOROPLASTIC"/>
    <property type="match status" value="1"/>
</dbReference>
<protein>
    <recommendedName>
        <fullName evidence="3 10">4-diphosphocytidyl-2-C-methyl-D-erythritol kinase</fullName>
        <shortName evidence="10">CMK</shortName>
        <ecNumber evidence="2 10">2.7.1.148</ecNumber>
    </recommendedName>
    <alternativeName>
        <fullName evidence="9 10">4-(cytidine-5'-diphospho)-2-C-methyl-D-erythritol kinase</fullName>
    </alternativeName>
</protein>
<dbReference type="SUPFAM" id="SSF55060">
    <property type="entry name" value="GHMP Kinase, C-terminal domain"/>
    <property type="match status" value="1"/>
</dbReference>
<dbReference type="GO" id="GO:0050515">
    <property type="term" value="F:4-(cytidine 5'-diphospho)-2-C-methyl-D-erythritol kinase activity"/>
    <property type="evidence" value="ECO:0007669"/>
    <property type="project" value="UniProtKB-UniRule"/>
</dbReference>
<dbReference type="Pfam" id="PF08544">
    <property type="entry name" value="GHMP_kinases_C"/>
    <property type="match status" value="1"/>
</dbReference>
<evidence type="ECO:0000256" key="3">
    <source>
        <dbReference type="ARBA" id="ARBA00017473"/>
    </source>
</evidence>
<dbReference type="RefSeq" id="WP_034413039.1">
    <property type="nucleotide sequence ID" value="NZ_JGVK01000002.1"/>
</dbReference>
<dbReference type="OrthoDB" id="9809438at2"/>
<keyword evidence="14" id="KW-1185">Reference proteome</keyword>
<dbReference type="InterPro" id="IPR004424">
    <property type="entry name" value="IspE"/>
</dbReference>
<evidence type="ECO:0000256" key="2">
    <source>
        <dbReference type="ARBA" id="ARBA00012052"/>
    </source>
</evidence>
<evidence type="ECO:0000256" key="10">
    <source>
        <dbReference type="HAMAP-Rule" id="MF_00061"/>
    </source>
</evidence>
<dbReference type="STRING" id="1179155.CF67_10023"/>
<dbReference type="PANTHER" id="PTHR43527">
    <property type="entry name" value="4-DIPHOSPHOCYTIDYL-2-C-METHYL-D-ERYTHRITOL KINASE, CHLOROPLASTIC"/>
    <property type="match status" value="1"/>
</dbReference>
<accession>A0A084CPC2</accession>
<evidence type="ECO:0000256" key="9">
    <source>
        <dbReference type="ARBA" id="ARBA00032554"/>
    </source>
</evidence>
<reference evidence="13 14" key="1">
    <citation type="submission" date="2014-03" db="EMBL/GenBank/DDBJ databases">
        <title>Selection and divergence in the genomes of co-occurring obligate luminous symbionts with specific hosts.</title>
        <authorList>
            <person name="Hendry T.A."/>
            <person name="de Wet J.R."/>
            <person name="Dunlap P.V."/>
        </authorList>
    </citation>
    <scope>NUCLEOTIDE SEQUENCE [LARGE SCALE GENOMIC DNA]</scope>
    <source>
        <strain evidence="13 14">Ppalp.1</strain>
    </source>
</reference>
<evidence type="ECO:0000313" key="13">
    <source>
        <dbReference type="EMBL" id="KEY91651.1"/>
    </source>
</evidence>
<evidence type="ECO:0000256" key="8">
    <source>
        <dbReference type="ARBA" id="ARBA00023229"/>
    </source>
</evidence>
<dbReference type="EC" id="2.7.1.148" evidence="2 10"/>
<dbReference type="AlphaFoldDB" id="A0A084CPC2"/>
<evidence type="ECO:0000256" key="4">
    <source>
        <dbReference type="ARBA" id="ARBA00022679"/>
    </source>
</evidence>
<organism evidence="13 14">
    <name type="scientific">Candidatus Photodesmus blepharonis</name>
    <dbReference type="NCBI Taxonomy" id="1179155"/>
    <lineage>
        <taxon>Bacteria</taxon>
        <taxon>Pseudomonadati</taxon>
        <taxon>Pseudomonadota</taxon>
        <taxon>Gammaproteobacteria</taxon>
        <taxon>Vibrionales</taxon>
        <taxon>Vibrionaceae</taxon>
        <taxon>Candidatus Photodesmus</taxon>
    </lineage>
</organism>
<dbReference type="InterPro" id="IPR006204">
    <property type="entry name" value="GHMP_kinase_N_dom"/>
</dbReference>
<comment type="function">
    <text evidence="10">Catalyzes the phosphorylation of the position 2 hydroxy group of 4-diphosphocytidyl-2C-methyl-D-erythritol.</text>
</comment>
<dbReference type="PIRSF" id="PIRSF010376">
    <property type="entry name" value="IspE"/>
    <property type="match status" value="1"/>
</dbReference>
<dbReference type="InterPro" id="IPR020568">
    <property type="entry name" value="Ribosomal_Su5_D2-typ_SF"/>
</dbReference>
<gene>
    <name evidence="10 13" type="primary">ispE</name>
    <name evidence="13" type="ORF">CF67_10023</name>
</gene>